<accession>A0A2P6QXC0</accession>
<evidence type="ECO:0000313" key="2">
    <source>
        <dbReference type="Proteomes" id="UP000238479"/>
    </source>
</evidence>
<reference evidence="1 2" key="1">
    <citation type="journal article" date="2018" name="Nat. Genet.">
        <title>The Rosa genome provides new insights in the design of modern roses.</title>
        <authorList>
            <person name="Bendahmane M."/>
        </authorList>
    </citation>
    <scope>NUCLEOTIDE SEQUENCE [LARGE SCALE GENOMIC DNA]</scope>
    <source>
        <strain evidence="2">cv. Old Blush</strain>
    </source>
</reference>
<evidence type="ECO:0000313" key="1">
    <source>
        <dbReference type="EMBL" id="PRQ38845.1"/>
    </source>
</evidence>
<proteinExistence type="predicted"/>
<gene>
    <name evidence="1" type="ORF">RchiOBHm_Chr4g0418461</name>
</gene>
<comment type="caution">
    <text evidence="1">The sequence shown here is derived from an EMBL/GenBank/DDBJ whole genome shotgun (WGS) entry which is preliminary data.</text>
</comment>
<dbReference type="EMBL" id="PDCK01000042">
    <property type="protein sequence ID" value="PRQ38845.1"/>
    <property type="molecule type" value="Genomic_DNA"/>
</dbReference>
<dbReference type="AlphaFoldDB" id="A0A2P6QXC0"/>
<sequence length="61" mass="6936">MLHGTVFFLTFPSDLKENSVAKHIYFICLPQHSYSDSITFHQISAAQIYSRFSVTHSGTEV</sequence>
<dbReference type="Proteomes" id="UP000238479">
    <property type="component" value="Chromosome 4"/>
</dbReference>
<organism evidence="1 2">
    <name type="scientific">Rosa chinensis</name>
    <name type="common">China rose</name>
    <dbReference type="NCBI Taxonomy" id="74649"/>
    <lineage>
        <taxon>Eukaryota</taxon>
        <taxon>Viridiplantae</taxon>
        <taxon>Streptophyta</taxon>
        <taxon>Embryophyta</taxon>
        <taxon>Tracheophyta</taxon>
        <taxon>Spermatophyta</taxon>
        <taxon>Magnoliopsida</taxon>
        <taxon>eudicotyledons</taxon>
        <taxon>Gunneridae</taxon>
        <taxon>Pentapetalae</taxon>
        <taxon>rosids</taxon>
        <taxon>fabids</taxon>
        <taxon>Rosales</taxon>
        <taxon>Rosaceae</taxon>
        <taxon>Rosoideae</taxon>
        <taxon>Rosoideae incertae sedis</taxon>
        <taxon>Rosa</taxon>
    </lineage>
</organism>
<keyword evidence="2" id="KW-1185">Reference proteome</keyword>
<name>A0A2P6QXC0_ROSCH</name>
<protein>
    <submittedName>
        <fullName evidence="1">Uncharacterized protein</fullName>
    </submittedName>
</protein>
<dbReference type="Gramene" id="PRQ38845">
    <property type="protein sequence ID" value="PRQ38845"/>
    <property type="gene ID" value="RchiOBHm_Chr4g0418461"/>
</dbReference>